<evidence type="ECO:0000313" key="4">
    <source>
        <dbReference type="Proteomes" id="UP000236959"/>
    </source>
</evidence>
<dbReference type="InterPro" id="IPR005064">
    <property type="entry name" value="BUG"/>
</dbReference>
<keyword evidence="3" id="KW-0675">Receptor</keyword>
<dbReference type="InterPro" id="IPR042100">
    <property type="entry name" value="Bug_dom1"/>
</dbReference>
<dbReference type="CDD" id="cd07012">
    <property type="entry name" value="PBP2_Bug_TTT"/>
    <property type="match status" value="1"/>
</dbReference>
<dbReference type="Gene3D" id="3.40.190.150">
    <property type="entry name" value="Bordetella uptake gene, domain 1"/>
    <property type="match status" value="1"/>
</dbReference>
<dbReference type="PANTHER" id="PTHR42928:SF5">
    <property type="entry name" value="BLR1237 PROTEIN"/>
    <property type="match status" value="1"/>
</dbReference>
<dbReference type="Pfam" id="PF03401">
    <property type="entry name" value="TctC"/>
    <property type="match status" value="1"/>
</dbReference>
<keyword evidence="4" id="KW-1185">Reference proteome</keyword>
<dbReference type="RefSeq" id="WP_103220323.1">
    <property type="nucleotide sequence ID" value="NZ_PPCN01000001.1"/>
</dbReference>
<evidence type="ECO:0000313" key="3">
    <source>
        <dbReference type="EMBL" id="POF33634.1"/>
    </source>
</evidence>
<dbReference type="Proteomes" id="UP000236959">
    <property type="component" value="Unassembled WGS sequence"/>
</dbReference>
<evidence type="ECO:0000256" key="2">
    <source>
        <dbReference type="SAM" id="SignalP"/>
    </source>
</evidence>
<dbReference type="EMBL" id="PPCN01000001">
    <property type="protein sequence ID" value="POF33634.1"/>
    <property type="molecule type" value="Genomic_DNA"/>
</dbReference>
<dbReference type="PIRSF" id="PIRSF017082">
    <property type="entry name" value="YflP"/>
    <property type="match status" value="1"/>
</dbReference>
<keyword evidence="2" id="KW-0732">Signal</keyword>
<dbReference type="Gene3D" id="3.40.190.10">
    <property type="entry name" value="Periplasmic binding protein-like II"/>
    <property type="match status" value="1"/>
</dbReference>
<dbReference type="PANTHER" id="PTHR42928">
    <property type="entry name" value="TRICARBOXYLATE-BINDING PROTEIN"/>
    <property type="match status" value="1"/>
</dbReference>
<dbReference type="OrthoDB" id="8970543at2"/>
<organism evidence="3 4">
    <name type="scientific">Roseibium marinum</name>
    <dbReference type="NCBI Taxonomy" id="281252"/>
    <lineage>
        <taxon>Bacteria</taxon>
        <taxon>Pseudomonadati</taxon>
        <taxon>Pseudomonadota</taxon>
        <taxon>Alphaproteobacteria</taxon>
        <taxon>Hyphomicrobiales</taxon>
        <taxon>Stappiaceae</taxon>
        <taxon>Roseibium</taxon>
    </lineage>
</organism>
<protein>
    <submittedName>
        <fullName evidence="3">Tripartite-type tricarboxylate transporter receptor subunit TctC</fullName>
    </submittedName>
</protein>
<proteinExistence type="inferred from homology"/>
<comment type="caution">
    <text evidence="3">The sequence shown here is derived from an EMBL/GenBank/DDBJ whole genome shotgun (WGS) entry which is preliminary data.</text>
</comment>
<feature type="signal peptide" evidence="2">
    <location>
        <begin position="1"/>
        <end position="25"/>
    </location>
</feature>
<comment type="similarity">
    <text evidence="1">Belongs to the UPF0065 (bug) family.</text>
</comment>
<dbReference type="SUPFAM" id="SSF53850">
    <property type="entry name" value="Periplasmic binding protein-like II"/>
    <property type="match status" value="1"/>
</dbReference>
<sequence>MFRSIPKTLVQTGLALALLASPAVAEFPEKEVTITVGFGPGGGVDTITRAASDALSASLGEPVVVENQPGAGGGLALTALKAKPADGYNLAAAISTTISFDPHTSNVSFGIDDFEFIGAFGVFPEALVALPSRGWTNFSDVVAAAKDAPDGLTYASTTSLDRVVMKAISEKEGIVLKPVPTKGGAEAVAEVLGGHVDFAYSSGTYYAQAAAGELMVLAGLGTDPVPGFETAPTLKGLGYDISSVNMVVYLAPLGIPAEAKAKLVAAFEEAAKSQPLLDVLAKRNMGSFILTGDEFATQIRAQSAQFKAAME</sequence>
<accession>A0A2S3V0Z0</accession>
<feature type="chain" id="PRO_5015392132" evidence="2">
    <location>
        <begin position="26"/>
        <end position="311"/>
    </location>
</feature>
<name>A0A2S3V0Z0_9HYPH</name>
<reference evidence="3 4" key="1">
    <citation type="submission" date="2018-01" db="EMBL/GenBank/DDBJ databases">
        <title>Genomic Encyclopedia of Archaeal and Bacterial Type Strains, Phase II (KMG-II): from individual species to whole genera.</title>
        <authorList>
            <person name="Goeker M."/>
        </authorList>
    </citation>
    <scope>NUCLEOTIDE SEQUENCE [LARGE SCALE GENOMIC DNA]</scope>
    <source>
        <strain evidence="3 4">DSM 17023</strain>
    </source>
</reference>
<gene>
    <name evidence="3" type="ORF">CLV41_10182</name>
</gene>
<evidence type="ECO:0000256" key="1">
    <source>
        <dbReference type="ARBA" id="ARBA00006987"/>
    </source>
</evidence>
<dbReference type="AlphaFoldDB" id="A0A2S3V0Z0"/>